<evidence type="ECO:0000256" key="1">
    <source>
        <dbReference type="SAM" id="MobiDB-lite"/>
    </source>
</evidence>
<dbReference type="PANTHER" id="PTHR47080:SF1">
    <property type="entry name" value="CHROMOSOME 16 OPEN READING FRAME 96"/>
    <property type="match status" value="1"/>
</dbReference>
<accession>A0A8C5KQS5</accession>
<keyword evidence="3" id="KW-1185">Reference proteome</keyword>
<feature type="region of interest" description="Disordered" evidence="1">
    <location>
        <begin position="188"/>
        <end position="215"/>
    </location>
</feature>
<name>A0A8C5KQS5_JACJA</name>
<evidence type="ECO:0000313" key="2">
    <source>
        <dbReference type="Ensembl" id="ENSJJAP00000012388.1"/>
    </source>
</evidence>
<dbReference type="AlphaFoldDB" id="A0A8C5KQS5"/>
<dbReference type="GeneTree" id="ENSGT00940000162979"/>
<organism evidence="2 3">
    <name type="scientific">Jaculus jaculus</name>
    <name type="common">Lesser Egyptian jerboa</name>
    <dbReference type="NCBI Taxonomy" id="51337"/>
    <lineage>
        <taxon>Eukaryota</taxon>
        <taxon>Metazoa</taxon>
        <taxon>Chordata</taxon>
        <taxon>Craniata</taxon>
        <taxon>Vertebrata</taxon>
        <taxon>Euteleostomi</taxon>
        <taxon>Mammalia</taxon>
        <taxon>Eutheria</taxon>
        <taxon>Euarchontoglires</taxon>
        <taxon>Glires</taxon>
        <taxon>Rodentia</taxon>
        <taxon>Myomorpha</taxon>
        <taxon>Dipodoidea</taxon>
        <taxon>Dipodidae</taxon>
        <taxon>Dipodinae</taxon>
        <taxon>Jaculus</taxon>
    </lineage>
</organism>
<dbReference type="Proteomes" id="UP000694385">
    <property type="component" value="Unassembled WGS sequence"/>
</dbReference>
<dbReference type="PANTHER" id="PTHR47080">
    <property type="entry name" value="CHROMOSOME 16 OPEN READING FRAME 96"/>
    <property type="match status" value="1"/>
</dbReference>
<reference evidence="2" key="1">
    <citation type="submission" date="2025-08" db="UniProtKB">
        <authorList>
            <consortium name="Ensembl"/>
        </authorList>
    </citation>
    <scope>IDENTIFICATION</scope>
</reference>
<sequence>KLLERVKCISCDRRVEMMTVPQLITIHGAQVTRPASANSYGYLQRELMREHQQQVQFQDLVQEKSLGSQQDWGDGPRLDSSLKQKQGDLSTLYPYGDPKVMNYDSAEVDILGVDGILYKGRMNSQLGARTVATGEKELAATKVPCPSAQNLSEWSERVRPGSWTGATYPPLGPRARVSSAISVLAQSTPLPPLPSLQRDPQEAPGPTRHSRSLRL</sequence>
<protein>
    <submittedName>
        <fullName evidence="2">Uncharacterized protein</fullName>
    </submittedName>
</protein>
<proteinExistence type="predicted"/>
<evidence type="ECO:0000313" key="3">
    <source>
        <dbReference type="Proteomes" id="UP000694385"/>
    </source>
</evidence>
<reference evidence="2" key="2">
    <citation type="submission" date="2025-09" db="UniProtKB">
        <authorList>
            <consortium name="Ensembl"/>
        </authorList>
    </citation>
    <scope>IDENTIFICATION</scope>
</reference>
<dbReference type="Ensembl" id="ENSJJAT00000018872.1">
    <property type="protein sequence ID" value="ENSJJAP00000012388.1"/>
    <property type="gene ID" value="ENSJJAG00000015439.1"/>
</dbReference>